<protein>
    <recommendedName>
        <fullName evidence="6">Type IV pilus assembly protein PilO</fullName>
    </recommendedName>
</protein>
<evidence type="ECO:0008006" key="6">
    <source>
        <dbReference type="Google" id="ProtNLM"/>
    </source>
</evidence>
<feature type="transmembrane region" description="Helical" evidence="3">
    <location>
        <begin position="7"/>
        <end position="30"/>
    </location>
</feature>
<dbReference type="OrthoDB" id="2427034at2"/>
<feature type="compositionally biased region" description="Basic and acidic residues" evidence="2">
    <location>
        <begin position="180"/>
        <end position="193"/>
    </location>
</feature>
<dbReference type="RefSeq" id="WP_090841379.1">
    <property type="nucleotide sequence ID" value="NZ_FNIL01000002.1"/>
</dbReference>
<evidence type="ECO:0000256" key="2">
    <source>
        <dbReference type="SAM" id="MobiDB-lite"/>
    </source>
</evidence>
<feature type="compositionally biased region" description="Acidic residues" evidence="2">
    <location>
        <begin position="139"/>
        <end position="179"/>
    </location>
</feature>
<keyword evidence="5" id="KW-1185">Reference proteome</keyword>
<dbReference type="STRING" id="745820.SAMN04488053_102158"/>
<name>A0A1H0CMI8_9BACI</name>
<dbReference type="EMBL" id="FNIL01000002">
    <property type="protein sequence ID" value="SDN59043.1"/>
    <property type="molecule type" value="Genomic_DNA"/>
</dbReference>
<reference evidence="5" key="1">
    <citation type="submission" date="2016-10" db="EMBL/GenBank/DDBJ databases">
        <authorList>
            <person name="Varghese N."/>
            <person name="Submissions S."/>
        </authorList>
    </citation>
    <scope>NUCLEOTIDE SEQUENCE [LARGE SCALE GENOMIC DNA]</scope>
    <source>
        <strain evidence="5">CGMCC 1.10369</strain>
    </source>
</reference>
<gene>
    <name evidence="4" type="ORF">SAMN04488053_102158</name>
</gene>
<feature type="coiled-coil region" evidence="1">
    <location>
        <begin position="37"/>
        <end position="67"/>
    </location>
</feature>
<accession>A0A1H0CMI8</accession>
<keyword evidence="3" id="KW-1133">Transmembrane helix</keyword>
<evidence type="ECO:0000313" key="4">
    <source>
        <dbReference type="EMBL" id="SDN59043.1"/>
    </source>
</evidence>
<dbReference type="AlphaFoldDB" id="A0A1H0CMI8"/>
<proteinExistence type="predicted"/>
<dbReference type="Proteomes" id="UP000198778">
    <property type="component" value="Unassembled WGS sequence"/>
</dbReference>
<keyword evidence="1" id="KW-0175">Coiled coil</keyword>
<evidence type="ECO:0000256" key="3">
    <source>
        <dbReference type="SAM" id="Phobius"/>
    </source>
</evidence>
<organism evidence="4 5">
    <name type="scientific">Alkalicoccus daliensis</name>
    <dbReference type="NCBI Taxonomy" id="745820"/>
    <lineage>
        <taxon>Bacteria</taxon>
        <taxon>Bacillati</taxon>
        <taxon>Bacillota</taxon>
        <taxon>Bacilli</taxon>
        <taxon>Bacillales</taxon>
        <taxon>Bacillaceae</taxon>
        <taxon>Alkalicoccus</taxon>
    </lineage>
</organism>
<keyword evidence="3" id="KW-0812">Transmembrane</keyword>
<sequence>MTEKQKQISIIGGTSFLIILALVLLFFTMVNPHIQAANQAGQQLEEEEEHQVRLEQQLQEKAAENAEQPESTTDQQRRLPVVRLTDQFILDLSMAEELADIRIMDLQMSYDHPVYQYETVEVTPSEDIPDSGTTVNEVREEDEDEPNDPDEMNEEDMNEQDVSETDEEIELEETEAASDLEERQAESDEERTRGALQQEQMEGLSKQTATIELKVNNFSSLGRFLIELDSLQRFVNIESILFLGEEEDRIFDGQTDIFYEVQVSSFYYPELEHLEFEAPVVDYPDDGENTSPFLN</sequence>
<keyword evidence="3" id="KW-0472">Membrane</keyword>
<evidence type="ECO:0000256" key="1">
    <source>
        <dbReference type="SAM" id="Coils"/>
    </source>
</evidence>
<evidence type="ECO:0000313" key="5">
    <source>
        <dbReference type="Proteomes" id="UP000198778"/>
    </source>
</evidence>
<feature type="region of interest" description="Disordered" evidence="2">
    <location>
        <begin position="122"/>
        <end position="203"/>
    </location>
</feature>